<dbReference type="Proteomes" id="UP001055172">
    <property type="component" value="Unassembled WGS sequence"/>
</dbReference>
<keyword evidence="2" id="KW-1185">Reference proteome</keyword>
<evidence type="ECO:0000313" key="1">
    <source>
        <dbReference type="EMBL" id="GJC89512.1"/>
    </source>
</evidence>
<protein>
    <submittedName>
        <fullName evidence="1">cAMP-independent regulatory protein pac2</fullName>
    </submittedName>
</protein>
<organism evidence="1 2">
    <name type="scientific">Colletotrichum liriopes</name>
    <dbReference type="NCBI Taxonomy" id="708192"/>
    <lineage>
        <taxon>Eukaryota</taxon>
        <taxon>Fungi</taxon>
        <taxon>Dikarya</taxon>
        <taxon>Ascomycota</taxon>
        <taxon>Pezizomycotina</taxon>
        <taxon>Sordariomycetes</taxon>
        <taxon>Hypocreomycetidae</taxon>
        <taxon>Glomerellales</taxon>
        <taxon>Glomerellaceae</taxon>
        <taxon>Colletotrichum</taxon>
        <taxon>Colletotrichum spaethianum species complex</taxon>
    </lineage>
</organism>
<comment type="caution">
    <text evidence="1">The sequence shown here is derived from an EMBL/GenBank/DDBJ whole genome shotgun (WGS) entry which is preliminary data.</text>
</comment>
<dbReference type="EMBL" id="BPPX01000042">
    <property type="protein sequence ID" value="GJC89512.1"/>
    <property type="molecule type" value="Genomic_DNA"/>
</dbReference>
<name>A0AA37GYT7_9PEZI</name>
<dbReference type="PANTHER" id="PTHR28027:SF1">
    <property type="entry name" value="CAMP INDEPENDENT REGULATORY PROTEIN (AFU_ORTHOLOGUE AFUA_3G09640)"/>
    <property type="match status" value="1"/>
</dbReference>
<sequence>MTMKTYHGIVKTPADAITLFNACLTNHLPSVRRRLRADEFQIIQSGSVFVWIEDEVDFQYWRDGKSWGCKKRSGIFYHWSERKPDGLSKKLLRTKTSNDRQLQLISYHSESQLESSKLQQPSKDPQLVDITHLAGITYPELILCDRNPMAVLKREPLRYSPYMAQQKPQDAPPQACPPVSFTPGTSRLSEGWGMNWPGSIGSASPFVYPQNQTDDGYSEPVQGSLIETLSRCTRFIIESLTNSRLDEAMQHLANGINTLSNMDCYDLNQPILNEISNNIAPIFQRFNIVQLCYYDKPDFPSLPSQYGFGPSNTQPKGSMDSAVLDALQYMRALKEPLMDSRLASNNPFISQKQRQICAFIDRWYETFLVSAEVSRDKELMYAETEMKCLTAKICILVCHFHDESIYDRFKMWFSRIVTLASSTLENRPDVPPTDYKLSFKTRCLPLLEFIILKCRWLHIRYQAWDIVRKIDKDQKDPILRVGIKIIEEEHNVKIEDVNRDYGRLFPLPAEEIRIKDYTADERFRGLVNIPGVNMHTPARFQVSHNQRLLLWCGSSELAELQWNGGVILELFAAKP</sequence>
<dbReference type="Pfam" id="PF09729">
    <property type="entry name" value="Gti1_Pac2"/>
    <property type="match status" value="1"/>
</dbReference>
<gene>
    <name evidence="1" type="ORF">ColLi_12350</name>
</gene>
<dbReference type="PANTHER" id="PTHR28027">
    <property type="entry name" value="TRANSCRIPTIONAL REGULATOR MIT1"/>
    <property type="match status" value="1"/>
</dbReference>
<proteinExistence type="predicted"/>
<accession>A0AA37GYT7</accession>
<dbReference type="InterPro" id="IPR018608">
    <property type="entry name" value="Gti1/Pac2"/>
</dbReference>
<evidence type="ECO:0000313" key="2">
    <source>
        <dbReference type="Proteomes" id="UP001055172"/>
    </source>
</evidence>
<dbReference type="GO" id="GO:0003677">
    <property type="term" value="F:DNA binding"/>
    <property type="evidence" value="ECO:0007669"/>
    <property type="project" value="TreeGrafter"/>
</dbReference>
<reference evidence="1 2" key="1">
    <citation type="submission" date="2021-07" db="EMBL/GenBank/DDBJ databases">
        <title>Genome data of Colletotrichum spaethianum.</title>
        <authorList>
            <person name="Utami Y.D."/>
            <person name="Hiruma K."/>
        </authorList>
    </citation>
    <scope>NUCLEOTIDE SEQUENCE [LARGE SCALE GENOMIC DNA]</scope>
    <source>
        <strain evidence="1 2">MAFF 242679</strain>
    </source>
</reference>
<dbReference type="AlphaFoldDB" id="A0AA37GYT7"/>